<feature type="compositionally biased region" description="Basic and acidic residues" evidence="1">
    <location>
        <begin position="234"/>
        <end position="247"/>
    </location>
</feature>
<reference evidence="2 3" key="1">
    <citation type="journal article" date="2012" name="Science">
        <title>The Paleozoic origin of enzymatic lignin decomposition reconstructed from 31 fungal genomes.</title>
        <authorList>
            <person name="Floudas D."/>
            <person name="Binder M."/>
            <person name="Riley R."/>
            <person name="Barry K."/>
            <person name="Blanchette R.A."/>
            <person name="Henrissat B."/>
            <person name="Martinez A.T."/>
            <person name="Otillar R."/>
            <person name="Spatafora J.W."/>
            <person name="Yadav J.S."/>
            <person name="Aerts A."/>
            <person name="Benoit I."/>
            <person name="Boyd A."/>
            <person name="Carlson A."/>
            <person name="Copeland A."/>
            <person name="Coutinho P.M."/>
            <person name="de Vries R.P."/>
            <person name="Ferreira P."/>
            <person name="Findley K."/>
            <person name="Foster B."/>
            <person name="Gaskell J."/>
            <person name="Glotzer D."/>
            <person name="Gorecki P."/>
            <person name="Heitman J."/>
            <person name="Hesse C."/>
            <person name="Hori C."/>
            <person name="Igarashi K."/>
            <person name="Jurgens J.A."/>
            <person name="Kallen N."/>
            <person name="Kersten P."/>
            <person name="Kohler A."/>
            <person name="Kuees U."/>
            <person name="Kumar T.K.A."/>
            <person name="Kuo A."/>
            <person name="LaButti K."/>
            <person name="Larrondo L.F."/>
            <person name="Lindquist E."/>
            <person name="Ling A."/>
            <person name="Lombard V."/>
            <person name="Lucas S."/>
            <person name="Lundell T."/>
            <person name="Martin R."/>
            <person name="McLaughlin D.J."/>
            <person name="Morgenstern I."/>
            <person name="Morin E."/>
            <person name="Murat C."/>
            <person name="Nagy L.G."/>
            <person name="Nolan M."/>
            <person name="Ohm R.A."/>
            <person name="Patyshakuliyeva A."/>
            <person name="Rokas A."/>
            <person name="Ruiz-Duenas F.J."/>
            <person name="Sabat G."/>
            <person name="Salamov A."/>
            <person name="Samejima M."/>
            <person name="Schmutz J."/>
            <person name="Slot J.C."/>
            <person name="St John F."/>
            <person name="Stenlid J."/>
            <person name="Sun H."/>
            <person name="Sun S."/>
            <person name="Syed K."/>
            <person name="Tsang A."/>
            <person name="Wiebenga A."/>
            <person name="Young D."/>
            <person name="Pisabarro A."/>
            <person name="Eastwood D.C."/>
            <person name="Martin F."/>
            <person name="Cullen D."/>
            <person name="Grigoriev I.V."/>
            <person name="Hibbett D.S."/>
        </authorList>
    </citation>
    <scope>NUCLEOTIDE SEQUENCE [LARGE SCALE GENOMIC DNA]</scope>
    <source>
        <strain evidence="2 3">MD-104</strain>
    </source>
</reference>
<feature type="region of interest" description="Disordered" evidence="1">
    <location>
        <begin position="184"/>
        <end position="203"/>
    </location>
</feature>
<organism evidence="2 3">
    <name type="scientific">Wolfiporia cocos (strain MD-104)</name>
    <name type="common">Brown rot fungus</name>
    <dbReference type="NCBI Taxonomy" id="742152"/>
    <lineage>
        <taxon>Eukaryota</taxon>
        <taxon>Fungi</taxon>
        <taxon>Dikarya</taxon>
        <taxon>Basidiomycota</taxon>
        <taxon>Agaricomycotina</taxon>
        <taxon>Agaricomycetes</taxon>
        <taxon>Polyporales</taxon>
        <taxon>Phaeolaceae</taxon>
        <taxon>Wolfiporia</taxon>
    </lineage>
</organism>
<keyword evidence="3" id="KW-1185">Reference proteome</keyword>
<dbReference type="OrthoDB" id="3269637at2759"/>
<accession>A0A2H3JKF7</accession>
<dbReference type="AlphaFoldDB" id="A0A2H3JKF7"/>
<protein>
    <recommendedName>
        <fullName evidence="4">HNH nuclease domain-containing protein</fullName>
    </recommendedName>
</protein>
<sequence>MAQLPAQNLRPVSLKLQFHQPQNHWTAALEIPYDAFPRYSSKPRAWLDYLGHAITGSDGILSLSPESTNGTDACGLDLAVSPGEVYYFHTNGPLAFIDPRISTTVSSHPSSFLDSDFGRALIQRDGKCVFTNTDDCEAAHLLGFMKGDEASHYTIKAWGPLGSAELLRAIADDTYYPEGYYKRKEAQDKQRDDRREARERRRQLHDTEFDAMDLIAMLWGMHNGPALERAERAAEAEAKQRSAEKVTEWLNGH</sequence>
<evidence type="ECO:0000313" key="3">
    <source>
        <dbReference type="Proteomes" id="UP000218811"/>
    </source>
</evidence>
<gene>
    <name evidence="2" type="ORF">WOLCODRAFT_152708</name>
</gene>
<name>A0A2H3JKF7_WOLCO</name>
<evidence type="ECO:0000256" key="1">
    <source>
        <dbReference type="SAM" id="MobiDB-lite"/>
    </source>
</evidence>
<proteinExistence type="predicted"/>
<evidence type="ECO:0008006" key="4">
    <source>
        <dbReference type="Google" id="ProtNLM"/>
    </source>
</evidence>
<dbReference type="Proteomes" id="UP000218811">
    <property type="component" value="Unassembled WGS sequence"/>
</dbReference>
<evidence type="ECO:0000313" key="2">
    <source>
        <dbReference type="EMBL" id="PCH42670.1"/>
    </source>
</evidence>
<feature type="region of interest" description="Disordered" evidence="1">
    <location>
        <begin position="234"/>
        <end position="253"/>
    </location>
</feature>
<dbReference type="EMBL" id="KB468124">
    <property type="protein sequence ID" value="PCH42670.1"/>
    <property type="molecule type" value="Genomic_DNA"/>
</dbReference>